<dbReference type="AlphaFoldDB" id="A0A7K8R1G0"/>
<evidence type="ECO:0000313" key="10">
    <source>
        <dbReference type="Proteomes" id="UP000567624"/>
    </source>
</evidence>
<evidence type="ECO:0000256" key="3">
    <source>
        <dbReference type="ARBA" id="ARBA00022705"/>
    </source>
</evidence>
<dbReference type="Pfam" id="PF04042">
    <property type="entry name" value="DNA_pol_E_B"/>
    <property type="match status" value="1"/>
</dbReference>
<dbReference type="Pfam" id="PF12213">
    <property type="entry name" value="Dpoe2NT"/>
    <property type="match status" value="1"/>
</dbReference>
<feature type="non-terminal residue" evidence="9">
    <location>
        <position position="1"/>
    </location>
</feature>
<keyword evidence="4" id="KW-0238">DNA-binding</keyword>
<evidence type="ECO:0000256" key="5">
    <source>
        <dbReference type="ARBA" id="ARBA00023242"/>
    </source>
</evidence>
<comment type="subcellular location">
    <subcellularLocation>
        <location evidence="1">Nucleus</location>
    </subcellularLocation>
</comment>
<keyword evidence="5" id="KW-0539">Nucleus</keyword>
<name>A0A7K8R1G0_9PASS</name>
<sequence>DALKYLTEAFQSVSEVELDDGIENVIDAVEKQPLSCNMIEQSTVEAAVQECSRASDEAIENVFNIIGAFDIPRFIYNSERKKFLPLSMTNFPAPNLFGSARDKAELFRERYSLLQQRTHRHELFTPSPVVAHPDDSKSKFQLKTVETLLGNTTKVGEVIVLGMITQLKEGKFFLEDPTGVVQLDLSKAISFFCGLKVVLLFQTLLGWYEDEVFHVNAFGFPPTEPSATTRAFYGNINFFGGPSSSSVKASAKLKQLEEENEDAMFVFLSDVWLDQAEVLEKLHIMFSGYSSAPPTCFFFCGNFSSAPYGKNQIQSLKGSLKALADLICEYPSIHKSSRFVFVPGPEDPGPGSILPRPPLAEYITQEFRELVPFSVFTTNPCRIQYCTQEIIIFREDLVNKMCRNCVRFPSSTMDIPSH</sequence>
<proteinExistence type="inferred from homology"/>
<feature type="non-terminal residue" evidence="9">
    <location>
        <position position="418"/>
    </location>
</feature>
<keyword evidence="3" id="KW-0235">DNA replication</keyword>
<dbReference type="GO" id="GO:0042276">
    <property type="term" value="P:error-prone translesion synthesis"/>
    <property type="evidence" value="ECO:0007669"/>
    <property type="project" value="TreeGrafter"/>
</dbReference>
<dbReference type="GO" id="GO:0006261">
    <property type="term" value="P:DNA-templated DNA replication"/>
    <property type="evidence" value="ECO:0007669"/>
    <property type="project" value="InterPro"/>
</dbReference>
<dbReference type="InterPro" id="IPR024639">
    <property type="entry name" value="DNA_pol_e_bsu_N"/>
</dbReference>
<evidence type="ECO:0000256" key="4">
    <source>
        <dbReference type="ARBA" id="ARBA00023125"/>
    </source>
</evidence>
<accession>A0A7K8R1G0</accession>
<dbReference type="InterPro" id="IPR007185">
    <property type="entry name" value="DNA_pol_a/d/e_bsu"/>
</dbReference>
<dbReference type="PANTHER" id="PTHR12708">
    <property type="entry name" value="DNA POLYMERASE EPSILON SUBUNIT B"/>
    <property type="match status" value="1"/>
</dbReference>
<comment type="similarity">
    <text evidence="2">Belongs to the DNA polymerase epsilon subunit B family.</text>
</comment>
<organism evidence="9 10">
    <name type="scientific">Smithornis capensis</name>
    <dbReference type="NCBI Taxonomy" id="363769"/>
    <lineage>
        <taxon>Eukaryota</taxon>
        <taxon>Metazoa</taxon>
        <taxon>Chordata</taxon>
        <taxon>Craniata</taxon>
        <taxon>Vertebrata</taxon>
        <taxon>Euteleostomi</taxon>
        <taxon>Archelosauria</taxon>
        <taxon>Archosauria</taxon>
        <taxon>Dinosauria</taxon>
        <taxon>Saurischia</taxon>
        <taxon>Theropoda</taxon>
        <taxon>Coelurosauria</taxon>
        <taxon>Aves</taxon>
        <taxon>Neognathae</taxon>
        <taxon>Neoaves</taxon>
        <taxon>Telluraves</taxon>
        <taxon>Australaves</taxon>
        <taxon>Passeriformes</taxon>
        <taxon>Eurylaimidae</taxon>
        <taxon>Smithornis</taxon>
    </lineage>
</organism>
<dbReference type="Gene3D" id="1.10.8.60">
    <property type="match status" value="1"/>
</dbReference>
<protein>
    <recommendedName>
        <fullName evidence="6">DNA polymerase II subunit 2</fullName>
    </recommendedName>
</protein>
<dbReference type="GO" id="GO:0008622">
    <property type="term" value="C:epsilon DNA polymerase complex"/>
    <property type="evidence" value="ECO:0007669"/>
    <property type="project" value="InterPro"/>
</dbReference>
<keyword evidence="10" id="KW-1185">Reference proteome</keyword>
<dbReference type="GO" id="GO:0003677">
    <property type="term" value="F:DNA binding"/>
    <property type="evidence" value="ECO:0007669"/>
    <property type="project" value="UniProtKB-KW"/>
</dbReference>
<gene>
    <name evidence="9" type="primary">Pole2</name>
    <name evidence="9" type="ORF">SMICAP_R14375</name>
</gene>
<evidence type="ECO:0000313" key="9">
    <source>
        <dbReference type="EMBL" id="NXF11733.1"/>
    </source>
</evidence>
<dbReference type="EMBL" id="VWYW01000778">
    <property type="protein sequence ID" value="NXF11733.1"/>
    <property type="molecule type" value="Genomic_DNA"/>
</dbReference>
<feature type="domain" description="DNA polymerase alpha/delta/epsilon subunit B" evidence="7">
    <location>
        <begin position="265"/>
        <end position="415"/>
    </location>
</feature>
<evidence type="ECO:0000256" key="2">
    <source>
        <dbReference type="ARBA" id="ARBA00009560"/>
    </source>
</evidence>
<dbReference type="InterPro" id="IPR016266">
    <property type="entry name" value="POLE2"/>
</dbReference>
<evidence type="ECO:0000259" key="7">
    <source>
        <dbReference type="Pfam" id="PF04042"/>
    </source>
</evidence>
<comment type="caution">
    <text evidence="9">The sequence shown here is derived from an EMBL/GenBank/DDBJ whole genome shotgun (WGS) entry which is preliminary data.</text>
</comment>
<evidence type="ECO:0000256" key="6">
    <source>
        <dbReference type="ARBA" id="ARBA00032930"/>
    </source>
</evidence>
<feature type="domain" description="DNA polymerase epsilon subunit B N-terminal" evidence="8">
    <location>
        <begin position="1"/>
        <end position="51"/>
    </location>
</feature>
<evidence type="ECO:0000256" key="1">
    <source>
        <dbReference type="ARBA" id="ARBA00004123"/>
    </source>
</evidence>
<dbReference type="PANTHER" id="PTHR12708:SF0">
    <property type="entry name" value="DNA POLYMERASE EPSILON SUBUNIT 2"/>
    <property type="match status" value="1"/>
</dbReference>
<dbReference type="Proteomes" id="UP000567624">
    <property type="component" value="Unassembled WGS sequence"/>
</dbReference>
<reference evidence="9 10" key="1">
    <citation type="submission" date="2019-09" db="EMBL/GenBank/DDBJ databases">
        <title>Bird 10,000 Genomes (B10K) Project - Family phase.</title>
        <authorList>
            <person name="Zhang G."/>
        </authorList>
    </citation>
    <scope>NUCLEOTIDE SEQUENCE [LARGE SCALE GENOMIC DNA]</scope>
    <source>
        <strain evidence="9">B10K-CU-031-20</strain>
    </source>
</reference>
<evidence type="ECO:0000259" key="8">
    <source>
        <dbReference type="Pfam" id="PF12213"/>
    </source>
</evidence>